<keyword evidence="2" id="KW-1185">Reference proteome</keyword>
<dbReference type="GeneID" id="36513439"/>
<proteinExistence type="predicted"/>
<gene>
    <name evidence="1" type="ORF">HARCEL1_12990</name>
</gene>
<name>A0A2R4X404_9EURY</name>
<dbReference type="KEGG" id="harc:HARCEL1_12990"/>
<reference evidence="1 2" key="1">
    <citation type="submission" date="2018-04" db="EMBL/GenBank/DDBJ databases">
        <title>Halococcoides cellulosivorans gen. nov., sp. nov., an extremely halophilic cellulose-utilizing haloarchaeon from hypersaline lakes.</title>
        <authorList>
            <person name="Sorokin D.Y."/>
            <person name="Toshchakov S.V."/>
            <person name="Samarov N.I."/>
            <person name="Korzhenkov A."/>
            <person name="Kublanov I.V."/>
        </authorList>
    </citation>
    <scope>NUCLEOTIDE SEQUENCE [LARGE SCALE GENOMIC DNA]</scope>
    <source>
        <strain evidence="1 2">HArcel1</strain>
    </source>
</reference>
<organism evidence="1 2">
    <name type="scientific">Halococcoides cellulosivorans</name>
    <dbReference type="NCBI Taxonomy" id="1679096"/>
    <lineage>
        <taxon>Archaea</taxon>
        <taxon>Methanobacteriati</taxon>
        <taxon>Methanobacteriota</taxon>
        <taxon>Stenosarchaea group</taxon>
        <taxon>Halobacteria</taxon>
        <taxon>Halobacteriales</taxon>
        <taxon>Haloarculaceae</taxon>
        <taxon>Halococcoides</taxon>
    </lineage>
</organism>
<dbReference type="Proteomes" id="UP000244727">
    <property type="component" value="Chromosome"/>
</dbReference>
<sequence>MKEKISRRAVLAALAGLGGVSVGSYYFFGRGDPTVRLWLIRIINYGPAVSVDLELLKNGELVLDDTYHLPSLQDSINPYLRDYPYEWDISDVNPRRITPTWGPSEANYRVRYRLRDQSSWNEFTFENVNFEHVALTLSIDYVVRAGDGHNYHTPRVIQARTMNLRSASHAQVMVENSTLPESPDSEDL</sequence>
<dbReference type="RefSeq" id="WP_108383979.1">
    <property type="nucleotide sequence ID" value="NZ_CP028858.1"/>
</dbReference>
<evidence type="ECO:0000313" key="1">
    <source>
        <dbReference type="EMBL" id="AWB28531.1"/>
    </source>
</evidence>
<dbReference type="AlphaFoldDB" id="A0A2R4X404"/>
<evidence type="ECO:0000313" key="2">
    <source>
        <dbReference type="Proteomes" id="UP000244727"/>
    </source>
</evidence>
<dbReference type="EMBL" id="CP028858">
    <property type="protein sequence ID" value="AWB28531.1"/>
    <property type="molecule type" value="Genomic_DNA"/>
</dbReference>
<protein>
    <submittedName>
        <fullName evidence="1">Uncharacterized protein</fullName>
    </submittedName>
</protein>
<accession>A0A2R4X404</accession>